<dbReference type="OrthoDB" id="5966662at2"/>
<name>A0A077LZ38_9MICO</name>
<accession>A0A077LZ38</accession>
<dbReference type="RefSeq" id="WP_048554198.1">
    <property type="nucleotide sequence ID" value="NZ_HF570958.1"/>
</dbReference>
<dbReference type="EMBL" id="CAJB01000088">
    <property type="protein sequence ID" value="CCH77260.1"/>
    <property type="molecule type" value="Genomic_DNA"/>
</dbReference>
<keyword evidence="1" id="KW-1133">Transmembrane helix</keyword>
<feature type="transmembrane region" description="Helical" evidence="1">
    <location>
        <begin position="87"/>
        <end position="105"/>
    </location>
</feature>
<evidence type="ECO:0000256" key="1">
    <source>
        <dbReference type="SAM" id="Phobius"/>
    </source>
</evidence>
<dbReference type="InterPro" id="IPR021215">
    <property type="entry name" value="DUF2752"/>
</dbReference>
<organism evidence="2 3">
    <name type="scientific">Nostocoides japonicum T1-X7</name>
    <dbReference type="NCBI Taxonomy" id="1194083"/>
    <lineage>
        <taxon>Bacteria</taxon>
        <taxon>Bacillati</taxon>
        <taxon>Actinomycetota</taxon>
        <taxon>Actinomycetes</taxon>
        <taxon>Micrococcales</taxon>
        <taxon>Intrasporangiaceae</taxon>
        <taxon>Nostocoides</taxon>
    </lineage>
</organism>
<comment type="caution">
    <text evidence="2">The sequence shown here is derived from an EMBL/GenBank/DDBJ whole genome shotgun (WGS) entry which is preliminary data.</text>
</comment>
<keyword evidence="3" id="KW-1185">Reference proteome</keyword>
<evidence type="ECO:0000313" key="3">
    <source>
        <dbReference type="Proteomes" id="UP000035721"/>
    </source>
</evidence>
<feature type="transmembrane region" description="Helical" evidence="1">
    <location>
        <begin position="125"/>
        <end position="146"/>
    </location>
</feature>
<proteinExistence type="predicted"/>
<gene>
    <name evidence="2" type="ORF">BN12_1780007</name>
</gene>
<dbReference type="AlphaFoldDB" id="A0A077LZ38"/>
<keyword evidence="1" id="KW-0812">Transmembrane</keyword>
<evidence type="ECO:0000313" key="2">
    <source>
        <dbReference type="EMBL" id="CCH77260.1"/>
    </source>
</evidence>
<dbReference type="Pfam" id="PF10825">
    <property type="entry name" value="DUF2752"/>
    <property type="match status" value="1"/>
</dbReference>
<evidence type="ECO:0008006" key="4">
    <source>
        <dbReference type="Google" id="ProtNLM"/>
    </source>
</evidence>
<protein>
    <recommendedName>
        <fullName evidence="4">DUF2752 domain-containing protein</fullName>
    </recommendedName>
</protein>
<dbReference type="Proteomes" id="UP000035721">
    <property type="component" value="Unassembled WGS sequence"/>
</dbReference>
<sequence length="148" mass="15304">MTLSTPSDLGATSTGGLARRVREPLLVGGGAAALCLGLLVHDPHQPGSWGYCPFLLLTGRPCPACGGLRAVDDLLHGDLLAALGSNAYAVGSVGLGVVLWVLWLVGRVRARPVDWSPVHGRLASAWLAGLLLFGALRLLVPGLAFLQP</sequence>
<keyword evidence="1" id="KW-0472">Membrane</keyword>
<dbReference type="STRING" id="1194083.BN12_1780007"/>
<reference evidence="2 3" key="1">
    <citation type="journal article" date="2013" name="ISME J.">
        <title>A metabolic model for members of the genus Tetrasphaera involved in enhanced biological phosphorus removal.</title>
        <authorList>
            <person name="Kristiansen R."/>
            <person name="Nguyen H.T.T."/>
            <person name="Saunders A.M."/>
            <person name="Nielsen J.L."/>
            <person name="Wimmer R."/>
            <person name="Le V.Q."/>
            <person name="McIlroy S.J."/>
            <person name="Petrovski S."/>
            <person name="Seviour R.J."/>
            <person name="Calteau A."/>
            <person name="Nielsen K.L."/>
            <person name="Nielsen P.H."/>
        </authorList>
    </citation>
    <scope>NUCLEOTIDE SEQUENCE [LARGE SCALE GENOMIC DNA]</scope>
    <source>
        <strain evidence="2 3">T1-X7</strain>
    </source>
</reference>